<keyword evidence="1" id="KW-0812">Transmembrane</keyword>
<feature type="transmembrane region" description="Helical" evidence="1">
    <location>
        <begin position="86"/>
        <end position="108"/>
    </location>
</feature>
<evidence type="ECO:0000256" key="1">
    <source>
        <dbReference type="SAM" id="Phobius"/>
    </source>
</evidence>
<dbReference type="AlphaFoldDB" id="A0A9D1TR60"/>
<feature type="transmembrane region" description="Helical" evidence="1">
    <location>
        <begin position="53"/>
        <end position="74"/>
    </location>
</feature>
<evidence type="ECO:0000313" key="3">
    <source>
        <dbReference type="Proteomes" id="UP000823990"/>
    </source>
</evidence>
<accession>A0A9D1TR60</accession>
<feature type="transmembrane region" description="Helical" evidence="1">
    <location>
        <begin position="114"/>
        <end position="140"/>
    </location>
</feature>
<feature type="transmembrane region" description="Helical" evidence="1">
    <location>
        <begin position="28"/>
        <end position="47"/>
    </location>
</feature>
<reference evidence="2" key="1">
    <citation type="journal article" date="2021" name="PeerJ">
        <title>Extensive microbial diversity within the chicken gut microbiome revealed by metagenomics and culture.</title>
        <authorList>
            <person name="Gilroy R."/>
            <person name="Ravi A."/>
            <person name="Getino M."/>
            <person name="Pursley I."/>
            <person name="Horton D.L."/>
            <person name="Alikhan N.F."/>
            <person name="Baker D."/>
            <person name="Gharbi K."/>
            <person name="Hall N."/>
            <person name="Watson M."/>
            <person name="Adriaenssens E.M."/>
            <person name="Foster-Nyarko E."/>
            <person name="Jarju S."/>
            <person name="Secka A."/>
            <person name="Antonio M."/>
            <person name="Oren A."/>
            <person name="Chaudhuri R.R."/>
            <person name="La Ragione R."/>
            <person name="Hildebrand F."/>
            <person name="Pallen M.J."/>
        </authorList>
    </citation>
    <scope>NUCLEOTIDE SEQUENCE</scope>
    <source>
        <strain evidence="2">12435</strain>
    </source>
</reference>
<name>A0A9D1TR60_9FIRM</name>
<keyword evidence="1" id="KW-0472">Membrane</keyword>
<proteinExistence type="predicted"/>
<feature type="transmembrane region" description="Helical" evidence="1">
    <location>
        <begin position="147"/>
        <end position="169"/>
    </location>
</feature>
<keyword evidence="1" id="KW-1133">Transmembrane helix</keyword>
<reference evidence="2" key="2">
    <citation type="submission" date="2021-04" db="EMBL/GenBank/DDBJ databases">
        <authorList>
            <person name="Gilroy R."/>
        </authorList>
    </citation>
    <scope>NUCLEOTIDE SEQUENCE</scope>
    <source>
        <strain evidence="2">12435</strain>
    </source>
</reference>
<dbReference type="Proteomes" id="UP000823990">
    <property type="component" value="Unassembled WGS sequence"/>
</dbReference>
<evidence type="ECO:0000313" key="2">
    <source>
        <dbReference type="EMBL" id="HIW02495.1"/>
    </source>
</evidence>
<dbReference type="EMBL" id="DXHS01000069">
    <property type="protein sequence ID" value="HIW02495.1"/>
    <property type="molecule type" value="Genomic_DNA"/>
</dbReference>
<sequence>MTDKNDMQNNAGTDVTENVKHRRFTAPAIAATVLFAVGLAFVLVAFLAGGDPFFLVLAFISGGAAIICLIVWLLKDIAKLRIKKKLTAETLVPVIGICLTCLTPLVYIPALSLILFFTGMVFVFPIAGLILGVTGIVISVKNSKPGLILSIISVSLPVIFLIVMFILAANDVAIISLM</sequence>
<comment type="caution">
    <text evidence="2">The sequence shown here is derived from an EMBL/GenBank/DDBJ whole genome shotgun (WGS) entry which is preliminary data.</text>
</comment>
<organism evidence="2 3">
    <name type="scientific">Candidatus Protoclostridium stercorigallinarum</name>
    <dbReference type="NCBI Taxonomy" id="2838741"/>
    <lineage>
        <taxon>Bacteria</taxon>
        <taxon>Bacillati</taxon>
        <taxon>Bacillota</taxon>
        <taxon>Clostridia</taxon>
        <taxon>Candidatus Protoclostridium</taxon>
    </lineage>
</organism>
<protein>
    <submittedName>
        <fullName evidence="2">Uncharacterized protein</fullName>
    </submittedName>
</protein>
<gene>
    <name evidence="2" type="ORF">H9892_04065</name>
</gene>